<evidence type="ECO:0000313" key="4">
    <source>
        <dbReference type="Proteomes" id="UP000637513"/>
    </source>
</evidence>
<keyword evidence="4" id="KW-1185">Reference proteome</keyword>
<dbReference type="Gene3D" id="3.20.20.80">
    <property type="entry name" value="Glycosidases"/>
    <property type="match status" value="1"/>
</dbReference>
<dbReference type="InterPro" id="IPR003790">
    <property type="entry name" value="GHL10"/>
</dbReference>
<dbReference type="PANTHER" id="PTHR43405">
    <property type="entry name" value="GLYCOSYL HYDROLASE DIGH"/>
    <property type="match status" value="1"/>
</dbReference>
<evidence type="ECO:0000313" key="3">
    <source>
        <dbReference type="EMBL" id="MBC8557677.1"/>
    </source>
</evidence>
<comment type="caution">
    <text evidence="3">The sequence shown here is derived from an EMBL/GenBank/DDBJ whole genome shotgun (WGS) entry which is preliminary data.</text>
</comment>
<dbReference type="EMBL" id="JACRSW010000031">
    <property type="protein sequence ID" value="MBC8557677.1"/>
    <property type="molecule type" value="Genomic_DNA"/>
</dbReference>
<dbReference type="InterPro" id="IPR052177">
    <property type="entry name" value="Divisome_Glycosyl_Hydrolase"/>
</dbReference>
<dbReference type="Proteomes" id="UP000637513">
    <property type="component" value="Unassembled WGS sequence"/>
</dbReference>
<protein>
    <submittedName>
        <fullName evidence="3">Family 10 glycosylhydrolase</fullName>
    </submittedName>
</protein>
<keyword evidence="1" id="KW-0732">Signal</keyword>
<dbReference type="Pfam" id="PF02638">
    <property type="entry name" value="GHL10"/>
    <property type="match status" value="1"/>
</dbReference>
<accession>A0ABR7MWR3</accession>
<dbReference type="PANTHER" id="PTHR43405:SF1">
    <property type="entry name" value="GLYCOSYL HYDROLASE DIGH"/>
    <property type="match status" value="1"/>
</dbReference>
<feature type="domain" description="Glycosyl hydrolase-like 10" evidence="2">
    <location>
        <begin position="120"/>
        <end position="436"/>
    </location>
</feature>
<evidence type="ECO:0000259" key="2">
    <source>
        <dbReference type="Pfam" id="PF02638"/>
    </source>
</evidence>
<dbReference type="InterPro" id="IPR017853">
    <property type="entry name" value="GH"/>
</dbReference>
<gene>
    <name evidence="3" type="ORF">H8700_08155</name>
</gene>
<dbReference type="SUPFAM" id="SSF51445">
    <property type="entry name" value="(Trans)glycosidases"/>
    <property type="match status" value="1"/>
</dbReference>
<name>A0ABR7MWR3_9FIRM</name>
<dbReference type="RefSeq" id="WP_249304982.1">
    <property type="nucleotide sequence ID" value="NZ_JACRSW010000031.1"/>
</dbReference>
<proteinExistence type="predicted"/>
<organism evidence="3 4">
    <name type="scientific">Jutongia hominis</name>
    <dbReference type="NCBI Taxonomy" id="2763664"/>
    <lineage>
        <taxon>Bacteria</taxon>
        <taxon>Bacillati</taxon>
        <taxon>Bacillota</taxon>
        <taxon>Clostridia</taxon>
        <taxon>Lachnospirales</taxon>
        <taxon>Lachnospiraceae</taxon>
        <taxon>Jutongia</taxon>
    </lineage>
</organism>
<evidence type="ECO:0000256" key="1">
    <source>
        <dbReference type="ARBA" id="ARBA00022729"/>
    </source>
</evidence>
<reference evidence="3 4" key="1">
    <citation type="submission" date="2020-08" db="EMBL/GenBank/DDBJ databases">
        <title>Genome public.</title>
        <authorList>
            <person name="Liu C."/>
            <person name="Sun Q."/>
        </authorList>
    </citation>
    <scope>NUCLEOTIDE SEQUENCE [LARGE SCALE GENOMIC DNA]</scope>
    <source>
        <strain evidence="3 4">BX3</strain>
    </source>
</reference>
<sequence>MNWKKSRIIMSLMMLLILAGIGRIVYVDATAAKDKVVLLKSTTTADMIKTTESASEPEVTAVPATAAPEVTQTVTTVAPEVTQNVTTTLPDTTQAASTVIPEETQDVVSTPLPKKKGKEINAVWIYFDEMYQKAKTYTTWKNYIDRTFDTCKKKKMNTVILQVRPFADAMYPSKYYPWSRYATGTAGKNPGFDPLKYAVSAAHKRGLYIQAWVNPYRISSSSSSISKLPKSSIAYKWRKSKSASVRRRVLKLGNGLYFNPSSAQVQKLVANGVKELVANYAIDGVHMDDYFYPELTKANYRKFDYKEYKAYKKKCRQKKIKARSLVNWRRENVNKMVRGVYSVVKKTRKRCLFGISPAGNIENLYSKTAYYSPVKTWMNSDRYIDYVVPQIYWSFTRKGSPYKKVVNEWTSIPKSNHVSLYIGLAGYRAGISKKEAKVMQDPGWAKSNTMLKRQVEYARKTNKVDGFYLFSYETLTRSSAKKEVKNLLKVLK</sequence>